<sequence>MRISEGVEMLQLTARAFDQNIILNPTLVWNNDEAILIDTGMPGQTDQLREALSELNISIEQLKVILLTHQDLDHIGCATDIRKKSNENIIVYAHEFDKPYIEGKLPLIKTNASQMSNEELAAIPDEIKSFYKNPPKVDVDIVLKRSQMLPYCEGIEPIFTPGHTPGHVSFYLRKSKTLVAGDALVLANGRLMGPVKQTTLNMDQAVQSLENFLHYDIEHVICYHGGYFQGCPKEAILRIKEHIAQLES</sequence>
<dbReference type="Pfam" id="PF00753">
    <property type="entry name" value="Lactamase_B"/>
    <property type="match status" value="1"/>
</dbReference>
<dbReference type="HOGENOM" id="CLU_030571_2_1_9"/>
<dbReference type="AlphaFoldDB" id="A0A0B6ANY2"/>
<dbReference type="SMART" id="SM00849">
    <property type="entry name" value="Lactamase_B"/>
    <property type="match status" value="1"/>
</dbReference>
<reference evidence="2 3" key="1">
    <citation type="journal article" date="2015" name="Genome Announc.">
        <title>Complete genome sequences for 35 biothreat assay-relevant bacillus species.</title>
        <authorList>
            <person name="Johnson S.L."/>
            <person name="Daligault H.E."/>
            <person name="Davenport K.W."/>
            <person name="Jaissle J."/>
            <person name="Frey K.G."/>
            <person name="Ladner J.T."/>
            <person name="Broomall S.M."/>
            <person name="Bishop-Lilly K.A."/>
            <person name="Bruce D.C."/>
            <person name="Gibbons H.S."/>
            <person name="Coyne S.R."/>
            <person name="Lo C.C."/>
            <person name="Meincke L."/>
            <person name="Munk A.C."/>
            <person name="Koroleva G.I."/>
            <person name="Rosenzweig C.N."/>
            <person name="Palacios G.F."/>
            <person name="Redden C.L."/>
            <person name="Minogue T.D."/>
            <person name="Chain P.S."/>
        </authorList>
    </citation>
    <scope>NUCLEOTIDE SEQUENCE [LARGE SCALE GENOMIC DNA]</scope>
    <source>
        <strain evidence="3">ATCC 14581 / DSM 32 / JCM 2506 / NBRC 15308 / NCIMB 9376 / NCTC 10342 / NRRL B-14308 / VKM B-512</strain>
    </source>
</reference>
<dbReference type="InterPro" id="IPR001279">
    <property type="entry name" value="Metallo-B-lactamas"/>
</dbReference>
<proteinExistence type="predicted"/>
<accession>A0A0B6ANY2</accession>
<dbReference type="InterPro" id="IPR036866">
    <property type="entry name" value="RibonucZ/Hydroxyglut_hydro"/>
</dbReference>
<dbReference type="EMBL" id="CP009920">
    <property type="protein sequence ID" value="AJI22338.1"/>
    <property type="molecule type" value="Genomic_DNA"/>
</dbReference>
<dbReference type="KEGG" id="bmeg:BG04_4753"/>
<dbReference type="PANTHER" id="PTHR42951:SF15">
    <property type="entry name" value="METALLO-BETA-LACTAMASE SUPERFAMILY PROTEIN"/>
    <property type="match status" value="1"/>
</dbReference>
<protein>
    <submittedName>
        <fullName evidence="2">Metallo-beta-lactamase superfamily protein</fullName>
    </submittedName>
</protein>
<dbReference type="CDD" id="cd07721">
    <property type="entry name" value="yflN-like_MBL-fold"/>
    <property type="match status" value="1"/>
</dbReference>
<dbReference type="GeneID" id="93642744"/>
<evidence type="ECO:0000259" key="1">
    <source>
        <dbReference type="SMART" id="SM00849"/>
    </source>
</evidence>
<dbReference type="SUPFAM" id="SSF56281">
    <property type="entry name" value="Metallo-hydrolase/oxidoreductase"/>
    <property type="match status" value="1"/>
</dbReference>
<name>A0A0B6ANY2_PRIM2</name>
<evidence type="ECO:0000313" key="3">
    <source>
        <dbReference type="Proteomes" id="UP000031829"/>
    </source>
</evidence>
<feature type="domain" description="Metallo-beta-lactamase" evidence="1">
    <location>
        <begin position="22"/>
        <end position="224"/>
    </location>
</feature>
<dbReference type="Proteomes" id="UP000031829">
    <property type="component" value="Chromosome"/>
</dbReference>
<evidence type="ECO:0000313" key="2">
    <source>
        <dbReference type="EMBL" id="AJI22338.1"/>
    </source>
</evidence>
<dbReference type="PANTHER" id="PTHR42951">
    <property type="entry name" value="METALLO-BETA-LACTAMASE DOMAIN-CONTAINING"/>
    <property type="match status" value="1"/>
</dbReference>
<dbReference type="InterPro" id="IPR050855">
    <property type="entry name" value="NDM-1-like"/>
</dbReference>
<gene>
    <name evidence="2" type="ORF">BG04_4753</name>
</gene>
<dbReference type="RefSeq" id="WP_034652037.1">
    <property type="nucleotide sequence ID" value="NZ_BCVB01000004.1"/>
</dbReference>
<dbReference type="Gene3D" id="3.60.15.10">
    <property type="entry name" value="Ribonuclease Z/Hydroxyacylglutathione hydrolase-like"/>
    <property type="match status" value="1"/>
</dbReference>
<organism evidence="2 3">
    <name type="scientific">Priestia megaterium (strain ATCC 14581 / DSM 32 / CCUG 1817 / JCM 2506 / NBRC 15308 / NCIMB 9376 / NCTC 10342 / NRRL B-14308 / VKM B-512 / Ford 19)</name>
    <name type="common">Bacillus megaterium</name>
    <dbReference type="NCBI Taxonomy" id="1348623"/>
    <lineage>
        <taxon>Bacteria</taxon>
        <taxon>Bacillati</taxon>
        <taxon>Bacillota</taxon>
        <taxon>Bacilli</taxon>
        <taxon>Bacillales</taxon>
        <taxon>Bacillaceae</taxon>
        <taxon>Priestia</taxon>
    </lineage>
</organism>